<dbReference type="Proteomes" id="UP000683360">
    <property type="component" value="Unassembled WGS sequence"/>
</dbReference>
<evidence type="ECO:0000259" key="1">
    <source>
        <dbReference type="PROSITE" id="PS50948"/>
    </source>
</evidence>
<dbReference type="AlphaFoldDB" id="A0A8S3U9X1"/>
<proteinExistence type="predicted"/>
<dbReference type="InterPro" id="IPR003609">
    <property type="entry name" value="Pan_app"/>
</dbReference>
<protein>
    <recommendedName>
        <fullName evidence="1">Apple domain-containing protein</fullName>
    </recommendedName>
</protein>
<feature type="domain" description="Apple" evidence="1">
    <location>
        <begin position="131"/>
        <end position="202"/>
    </location>
</feature>
<comment type="caution">
    <text evidence="2">The sequence shown here is derived from an EMBL/GenBank/DDBJ whole genome shotgun (WGS) entry which is preliminary data.</text>
</comment>
<dbReference type="InterPro" id="IPR006583">
    <property type="entry name" value="PAN-3_domain"/>
</dbReference>
<keyword evidence="3" id="KW-1185">Reference proteome</keyword>
<dbReference type="Pfam" id="PF08277">
    <property type="entry name" value="PAN_3"/>
    <property type="match status" value="1"/>
</dbReference>
<dbReference type="EMBL" id="CAJPWZ010002500">
    <property type="protein sequence ID" value="CAG2239007.1"/>
    <property type="molecule type" value="Genomic_DNA"/>
</dbReference>
<dbReference type="OrthoDB" id="6185147at2759"/>
<evidence type="ECO:0000313" key="2">
    <source>
        <dbReference type="EMBL" id="CAG2239007.1"/>
    </source>
</evidence>
<name>A0A8S3U9X1_MYTED</name>
<sequence length="266" mass="30460">MCTDDYATEENFNGSNKNSVLLRITKHQNDCICHVSLHNNATNYTIYMSKYEGQIEAAPEQVNCGLVVDLDYLDTSNITRSLQSIECTRGTDIRYFSLDDNLLKFKTKTISGTFTRGYCMQIFRNQSTNPCEMNARVNLVGRDDDWIQTYGTQHTTFSECERYCLQETSCVAVHYESNYCFVYNKNTTVSRKDDAMYSQKHCVETKIKVKHDFADQTTLSCNMIDPQHHTAGTDGDWIKTQGTQHTSYDECRKILPANRGLPICSL</sequence>
<gene>
    <name evidence="2" type="ORF">MEDL_51391</name>
</gene>
<dbReference type="PROSITE" id="PS50948">
    <property type="entry name" value="PAN"/>
    <property type="match status" value="1"/>
</dbReference>
<evidence type="ECO:0000313" key="3">
    <source>
        <dbReference type="Proteomes" id="UP000683360"/>
    </source>
</evidence>
<accession>A0A8S3U9X1</accession>
<reference evidence="2" key="1">
    <citation type="submission" date="2021-03" db="EMBL/GenBank/DDBJ databases">
        <authorList>
            <person name="Bekaert M."/>
        </authorList>
    </citation>
    <scope>NUCLEOTIDE SEQUENCE</scope>
</reference>
<organism evidence="2 3">
    <name type="scientific">Mytilus edulis</name>
    <name type="common">Blue mussel</name>
    <dbReference type="NCBI Taxonomy" id="6550"/>
    <lineage>
        <taxon>Eukaryota</taxon>
        <taxon>Metazoa</taxon>
        <taxon>Spiralia</taxon>
        <taxon>Lophotrochozoa</taxon>
        <taxon>Mollusca</taxon>
        <taxon>Bivalvia</taxon>
        <taxon>Autobranchia</taxon>
        <taxon>Pteriomorphia</taxon>
        <taxon>Mytilida</taxon>
        <taxon>Mytiloidea</taxon>
        <taxon>Mytilidae</taxon>
        <taxon>Mytilinae</taxon>
        <taxon>Mytilus</taxon>
    </lineage>
</organism>